<keyword evidence="2" id="KW-1185">Reference proteome</keyword>
<dbReference type="OrthoDB" id="9026455at2"/>
<dbReference type="Pfam" id="PF12086">
    <property type="entry name" value="DUF3563"/>
    <property type="match status" value="1"/>
</dbReference>
<dbReference type="Proteomes" id="UP000254875">
    <property type="component" value="Unassembled WGS sequence"/>
</dbReference>
<dbReference type="RefSeq" id="WP_115106803.1">
    <property type="nucleotide sequence ID" value="NZ_QHKS01000026.1"/>
</dbReference>
<evidence type="ECO:0000313" key="1">
    <source>
        <dbReference type="EMBL" id="RDJ99052.1"/>
    </source>
</evidence>
<organism evidence="1 2">
    <name type="scientific">Paraburkholderia lacunae</name>
    <dbReference type="NCBI Taxonomy" id="2211104"/>
    <lineage>
        <taxon>Bacteria</taxon>
        <taxon>Pseudomonadati</taxon>
        <taxon>Pseudomonadota</taxon>
        <taxon>Betaproteobacteria</taxon>
        <taxon>Burkholderiales</taxon>
        <taxon>Burkholderiaceae</taxon>
        <taxon>Paraburkholderia</taxon>
    </lineage>
</organism>
<dbReference type="InterPro" id="IPR021946">
    <property type="entry name" value="DUF3563"/>
</dbReference>
<proteinExistence type="predicted"/>
<evidence type="ECO:0000313" key="2">
    <source>
        <dbReference type="Proteomes" id="UP000254875"/>
    </source>
</evidence>
<accession>A0A370N0C9</accession>
<name>A0A370N0C9_9BURK</name>
<dbReference type="EMBL" id="QHKS01000026">
    <property type="protein sequence ID" value="RDJ99052.1"/>
    <property type="molecule type" value="Genomic_DNA"/>
</dbReference>
<sequence length="45" mass="5425">MFAFLLTQIGRWFDRAEQRRNDEYLAGARDLAELERRMRSLESCC</sequence>
<dbReference type="AlphaFoldDB" id="A0A370N0C9"/>
<protein>
    <submittedName>
        <fullName evidence="1">DUF3563 domain-containing protein</fullName>
    </submittedName>
</protein>
<gene>
    <name evidence="1" type="ORF">DLM46_30160</name>
</gene>
<comment type="caution">
    <text evidence="1">The sequence shown here is derived from an EMBL/GenBank/DDBJ whole genome shotgun (WGS) entry which is preliminary data.</text>
</comment>
<reference evidence="2" key="1">
    <citation type="submission" date="2018-05" db="EMBL/GenBank/DDBJ databases">
        <authorList>
            <person name="Feng T."/>
        </authorList>
    </citation>
    <scope>NUCLEOTIDE SEQUENCE [LARGE SCALE GENOMIC DNA]</scope>
    <source>
        <strain evidence="2">S27</strain>
    </source>
</reference>